<dbReference type="PANTHER" id="PTHR40279">
    <property type="entry name" value="PQQC-LIKE PROTEIN"/>
    <property type="match status" value="1"/>
</dbReference>
<accession>V6DH63</accession>
<dbReference type="PANTHER" id="PTHR40279:SF3">
    <property type="entry name" value="4-AMINOBENZOATE SYNTHASE"/>
    <property type="match status" value="1"/>
</dbReference>
<evidence type="ECO:0000313" key="2">
    <source>
        <dbReference type="EMBL" id="CDK30884.1"/>
    </source>
</evidence>
<dbReference type="KEGG" id="dpb:BABL1_gene_12"/>
<dbReference type="InterPro" id="IPR016084">
    <property type="entry name" value="Haem_Oase-like_multi-hlx"/>
</dbReference>
<evidence type="ECO:0000313" key="3">
    <source>
        <dbReference type="Proteomes" id="UP000018769"/>
    </source>
</evidence>
<evidence type="ECO:0000256" key="1">
    <source>
        <dbReference type="ARBA" id="ARBA00023002"/>
    </source>
</evidence>
<dbReference type="InterPro" id="IPR039068">
    <property type="entry name" value="PqqC-like"/>
</dbReference>
<name>V6DH63_9BACT</name>
<reference evidence="2 3" key="1">
    <citation type="journal article" date="2015" name="Biol. Direct">
        <title>Babela massiliensis, a representative of a widespread bacterial phylum with unusual adaptations to parasitism in amoebae.</title>
        <authorList>
            <person name="Pagnier I."/>
            <person name="Yutin N."/>
            <person name="Croce O."/>
            <person name="Makarova K.S."/>
            <person name="Wolf Y.I."/>
            <person name="Benamar S."/>
            <person name="Raoult D."/>
            <person name="Koonin E.V."/>
            <person name="La Scola B."/>
        </authorList>
    </citation>
    <scope>NUCLEOTIDE SEQUENCE [LARGE SCALE GENOMIC DNA]</scope>
    <source>
        <strain evidence="3">BABL1</strain>
    </source>
</reference>
<organism evidence="2 3">
    <name type="scientific">Candidatus Babela massiliensis</name>
    <dbReference type="NCBI Taxonomy" id="673862"/>
    <lineage>
        <taxon>Bacteria</taxon>
        <taxon>Candidatus Babelota</taxon>
        <taxon>Candidatus Babeliae</taxon>
        <taxon>Candidatus Babeliales</taxon>
        <taxon>Candidatus Babeliaceae</taxon>
        <taxon>Candidatus Babela</taxon>
    </lineage>
</organism>
<proteinExistence type="predicted"/>
<gene>
    <name evidence="2" type="ORF">BABL1_gene_12</name>
</gene>
<dbReference type="Pfam" id="PF14518">
    <property type="entry name" value="Haem_oxygenas_2"/>
    <property type="match status" value="1"/>
</dbReference>
<dbReference type="Proteomes" id="UP000018769">
    <property type="component" value="Chromosome I"/>
</dbReference>
<dbReference type="HOGENOM" id="CLU_098953_0_0_7"/>
<dbReference type="EMBL" id="HG793133">
    <property type="protein sequence ID" value="CDK30884.1"/>
    <property type="molecule type" value="Genomic_DNA"/>
</dbReference>
<dbReference type="RefSeq" id="WP_023792709.1">
    <property type="nucleotide sequence ID" value="NC_023003.1"/>
</dbReference>
<dbReference type="OrthoDB" id="277294at2"/>
<dbReference type="AlphaFoldDB" id="V6DH63"/>
<keyword evidence="1" id="KW-0560">Oxidoreductase</keyword>
<dbReference type="eggNOG" id="COG0819">
    <property type="taxonomic scope" value="Bacteria"/>
</dbReference>
<protein>
    <submittedName>
        <fullName evidence="2">Pyrroloquinoline quinone (Coenzyme PQQ) biosynthesis protein C</fullName>
    </submittedName>
</protein>
<dbReference type="Gene3D" id="1.20.910.10">
    <property type="entry name" value="Heme oxygenase-like"/>
    <property type="match status" value="1"/>
</dbReference>
<dbReference type="SUPFAM" id="SSF48613">
    <property type="entry name" value="Heme oxygenase-like"/>
    <property type="match status" value="1"/>
</dbReference>
<dbReference type="STRING" id="673862.BABL1_gene_12"/>
<sequence length="248" mass="29701">MEKNNLNNLDNNLFNYVDNLLEDLDFKNNSYFSALQDKKFDKEDFIETQIQFYTVAKFFPRFLLELVNKLPDSDLRLNIIENLYEDHCQGVSKDNLNTFLSFLNNLGVSKQDIEKRQLWPETRMFIMSAWGTCALDDKLVAASLLGTIEYMFLYISSTLEDYVLKNNWLSQEHLGYYTCHEKLDKKHAKDFFDLVSKSWEIVEEERYYIKQGINLGAYSLNLLFNELYKYRKQRLYRKITQDHIRINY</sequence>
<keyword evidence="3" id="KW-1185">Reference proteome</keyword>
<dbReference type="GO" id="GO:0016491">
    <property type="term" value="F:oxidoreductase activity"/>
    <property type="evidence" value="ECO:0007669"/>
    <property type="project" value="UniProtKB-KW"/>
</dbReference>